<dbReference type="GO" id="GO:0009103">
    <property type="term" value="P:lipopolysaccharide biosynthetic process"/>
    <property type="evidence" value="ECO:0007669"/>
    <property type="project" value="TreeGrafter"/>
</dbReference>
<name>K6Z5Y8_9ALTE</name>
<dbReference type="PANTHER" id="PTHR33908">
    <property type="entry name" value="MANNOSYLTRANSFERASE YKCB-RELATED"/>
    <property type="match status" value="1"/>
</dbReference>
<dbReference type="GO" id="GO:0010041">
    <property type="term" value="P:response to iron(III) ion"/>
    <property type="evidence" value="ECO:0007669"/>
    <property type="project" value="TreeGrafter"/>
</dbReference>
<dbReference type="InterPro" id="IPR050297">
    <property type="entry name" value="LipidA_mod_glycosyltrf_83"/>
</dbReference>
<evidence type="ECO:0000313" key="11">
    <source>
        <dbReference type="Proteomes" id="UP000011864"/>
    </source>
</evidence>
<accession>K6Z5Y8</accession>
<feature type="transmembrane region" description="Helical" evidence="8">
    <location>
        <begin position="433"/>
        <end position="453"/>
    </location>
</feature>
<dbReference type="PATRIC" id="fig|1129794.4.peg.1964"/>
<comment type="subcellular location">
    <subcellularLocation>
        <location evidence="1">Cell membrane</location>
        <topology evidence="1">Multi-pass membrane protein</topology>
    </subcellularLocation>
</comment>
<evidence type="ECO:0000256" key="3">
    <source>
        <dbReference type="ARBA" id="ARBA00022676"/>
    </source>
</evidence>
<feature type="transmembrane region" description="Helical" evidence="8">
    <location>
        <begin position="86"/>
        <end position="114"/>
    </location>
</feature>
<feature type="transmembrane region" description="Helical" evidence="8">
    <location>
        <begin position="281"/>
        <end position="304"/>
    </location>
</feature>
<dbReference type="RefSeq" id="WP_007643603.1">
    <property type="nucleotide sequence ID" value="NC_020514.1"/>
</dbReference>
<feature type="transmembrane region" description="Helical" evidence="8">
    <location>
        <begin position="148"/>
        <end position="169"/>
    </location>
</feature>
<keyword evidence="2" id="KW-1003">Cell membrane</keyword>
<dbReference type="eggNOG" id="COG1807">
    <property type="taxonomic scope" value="Bacteria"/>
</dbReference>
<dbReference type="Proteomes" id="UP000011864">
    <property type="component" value="Chromosome"/>
</dbReference>
<keyword evidence="6 8" id="KW-1133">Transmembrane helix</keyword>
<feature type="transmembrane region" description="Helical" evidence="8">
    <location>
        <begin position="340"/>
        <end position="359"/>
    </location>
</feature>
<keyword evidence="4 10" id="KW-0808">Transferase</keyword>
<reference evidence="10 11" key="1">
    <citation type="journal article" date="2013" name="Genome Announc.">
        <title>Complete Genome Sequence of Glaciecola psychrophila Strain 170T.</title>
        <authorList>
            <person name="Yin J."/>
            <person name="Chen J."/>
            <person name="Liu G."/>
            <person name="Yu Y."/>
            <person name="Song L."/>
            <person name="Wang X."/>
            <person name="Qu X."/>
        </authorList>
    </citation>
    <scope>NUCLEOTIDE SEQUENCE [LARGE SCALE GENOMIC DNA]</scope>
    <source>
        <strain evidence="10 11">170</strain>
    </source>
</reference>
<protein>
    <submittedName>
        <fullName evidence="10">Glycosyl transferase family protein</fullName>
    </submittedName>
</protein>
<feature type="transmembrane region" description="Helical" evidence="8">
    <location>
        <begin position="366"/>
        <end position="388"/>
    </location>
</feature>
<keyword evidence="5 8" id="KW-0812">Transmembrane</keyword>
<feature type="transmembrane region" description="Helical" evidence="8">
    <location>
        <begin position="223"/>
        <end position="247"/>
    </location>
</feature>
<evidence type="ECO:0000256" key="6">
    <source>
        <dbReference type="ARBA" id="ARBA00022989"/>
    </source>
</evidence>
<dbReference type="AlphaFoldDB" id="K6Z5Y8"/>
<organism evidence="10 11">
    <name type="scientific">Paraglaciecola psychrophila 170</name>
    <dbReference type="NCBI Taxonomy" id="1129794"/>
    <lineage>
        <taxon>Bacteria</taxon>
        <taxon>Pseudomonadati</taxon>
        <taxon>Pseudomonadota</taxon>
        <taxon>Gammaproteobacteria</taxon>
        <taxon>Alteromonadales</taxon>
        <taxon>Alteromonadaceae</taxon>
        <taxon>Paraglaciecola</taxon>
    </lineage>
</organism>
<dbReference type="GO" id="GO:0005886">
    <property type="term" value="C:plasma membrane"/>
    <property type="evidence" value="ECO:0007669"/>
    <property type="project" value="UniProtKB-SubCell"/>
</dbReference>
<keyword evidence="7 8" id="KW-0472">Membrane</keyword>
<feature type="transmembrane region" description="Helical" evidence="8">
    <location>
        <begin position="175"/>
        <end position="202"/>
    </location>
</feature>
<dbReference type="GO" id="GO:0016763">
    <property type="term" value="F:pentosyltransferase activity"/>
    <property type="evidence" value="ECO:0007669"/>
    <property type="project" value="TreeGrafter"/>
</dbReference>
<keyword evidence="3" id="KW-0328">Glycosyltransferase</keyword>
<feature type="transmembrane region" description="Helical" evidence="8">
    <location>
        <begin position="408"/>
        <end position="426"/>
    </location>
</feature>
<feature type="domain" description="Glycosyltransferase RgtA/B/C/D-like" evidence="9">
    <location>
        <begin position="75"/>
        <end position="237"/>
    </location>
</feature>
<evidence type="ECO:0000313" key="10">
    <source>
        <dbReference type="EMBL" id="AGH44090.1"/>
    </source>
</evidence>
<gene>
    <name evidence="10" type="ORF">C427_1981</name>
</gene>
<dbReference type="PANTHER" id="PTHR33908:SF3">
    <property type="entry name" value="UNDECAPRENYL PHOSPHATE-ALPHA-4-AMINO-4-DEOXY-L-ARABINOSE ARABINOSYL TRANSFERASE"/>
    <property type="match status" value="1"/>
</dbReference>
<dbReference type="OrthoDB" id="9775035at2"/>
<evidence type="ECO:0000256" key="7">
    <source>
        <dbReference type="ARBA" id="ARBA00023136"/>
    </source>
</evidence>
<keyword evidence="11" id="KW-1185">Reference proteome</keyword>
<feature type="transmembrane region" description="Helical" evidence="8">
    <location>
        <begin position="20"/>
        <end position="39"/>
    </location>
</feature>
<proteinExistence type="predicted"/>
<feature type="transmembrane region" description="Helical" evidence="8">
    <location>
        <begin position="316"/>
        <end position="334"/>
    </location>
</feature>
<dbReference type="InterPro" id="IPR038731">
    <property type="entry name" value="RgtA/B/C-like"/>
</dbReference>
<evidence type="ECO:0000256" key="4">
    <source>
        <dbReference type="ARBA" id="ARBA00022679"/>
    </source>
</evidence>
<dbReference type="KEGG" id="gps:C427_1981"/>
<evidence type="ECO:0000256" key="8">
    <source>
        <dbReference type="SAM" id="Phobius"/>
    </source>
</evidence>
<evidence type="ECO:0000259" key="9">
    <source>
        <dbReference type="Pfam" id="PF13231"/>
    </source>
</evidence>
<dbReference type="STRING" id="1129794.C427_1981"/>
<sequence length="574" mass="66490">MNPKNHWGEYFYNVTSEHRHALFWLMSIAASLILIGIGLRDPWPADEPRFALIAKEMVDTGQWFFPARAQELYPDKPPIFMWSIALFYWLTDSINFAFLIPSALSGLLTVFLVYDIGRKLWSTQIGFIAGLLLTFSLQFMLQAKTAQIDAMVCAWITLGCYGLLRFTLVDGKWRWYLLAWFFMGIGVITKGVGFLPLLMLIPYFVLRLSAKQYAQAPIITRQWLWYLGPLVMLFAISLWFLPMLWWVDQSQNSLYEVYRDNILFRQTVTRYANSWHHIKPFWYYLSSVIPGFWLPLSLALPWLIKPWWKAIKQTDARIILPLGWIVLVIVFFSMSAGKRGVYVLPALPMLALISAPYFAQLLKSKVLINLVWATVALLSLGFFVFAIAGFAEANFAVRLSDKYNVVPWLFFLIVGGAGLLSCALRLEGNKWQSWPIFITVVWVAYSTMGYDLLNEARTPKNIYREVSNIIEADAEVALVDFSEQFILFSPFRMTHFGYHTDDLQQLAAAWKWQKAQPKRYVIIDYELVSDCFDKNKVIHLGFAHRVDWVLLNSESRLDSCIPDVENLPEYRYGY</sequence>
<dbReference type="Pfam" id="PF13231">
    <property type="entry name" value="PMT_2"/>
    <property type="match status" value="1"/>
</dbReference>
<feature type="transmembrane region" description="Helical" evidence="8">
    <location>
        <begin position="120"/>
        <end position="141"/>
    </location>
</feature>
<evidence type="ECO:0000256" key="2">
    <source>
        <dbReference type="ARBA" id="ARBA00022475"/>
    </source>
</evidence>
<evidence type="ECO:0000256" key="5">
    <source>
        <dbReference type="ARBA" id="ARBA00022692"/>
    </source>
</evidence>
<dbReference type="EMBL" id="CP003837">
    <property type="protein sequence ID" value="AGH44090.1"/>
    <property type="molecule type" value="Genomic_DNA"/>
</dbReference>
<evidence type="ECO:0000256" key="1">
    <source>
        <dbReference type="ARBA" id="ARBA00004651"/>
    </source>
</evidence>
<dbReference type="HOGENOM" id="CLU_019126_0_0_6"/>